<dbReference type="Proteomes" id="UP001159042">
    <property type="component" value="Unassembled WGS sequence"/>
</dbReference>
<accession>A0AAV8W4X0</accession>
<feature type="region of interest" description="Disordered" evidence="1">
    <location>
        <begin position="26"/>
        <end position="49"/>
    </location>
</feature>
<dbReference type="GO" id="GO:0022832">
    <property type="term" value="F:voltage-gated channel activity"/>
    <property type="evidence" value="ECO:0007669"/>
    <property type="project" value="InterPro"/>
</dbReference>
<dbReference type="EMBL" id="JANEYG010000011">
    <property type="protein sequence ID" value="KAJ8921141.1"/>
    <property type="molecule type" value="Genomic_DNA"/>
</dbReference>
<organism evidence="3 4">
    <name type="scientific">Exocentrus adspersus</name>
    <dbReference type="NCBI Taxonomy" id="1586481"/>
    <lineage>
        <taxon>Eukaryota</taxon>
        <taxon>Metazoa</taxon>
        <taxon>Ecdysozoa</taxon>
        <taxon>Arthropoda</taxon>
        <taxon>Hexapoda</taxon>
        <taxon>Insecta</taxon>
        <taxon>Pterygota</taxon>
        <taxon>Neoptera</taxon>
        <taxon>Endopterygota</taxon>
        <taxon>Coleoptera</taxon>
        <taxon>Polyphaga</taxon>
        <taxon>Cucujiformia</taxon>
        <taxon>Chrysomeloidea</taxon>
        <taxon>Cerambycidae</taxon>
        <taxon>Lamiinae</taxon>
        <taxon>Acanthocinini</taxon>
        <taxon>Exocentrus</taxon>
    </lineage>
</organism>
<evidence type="ECO:0000313" key="3">
    <source>
        <dbReference type="EMBL" id="KAJ8921141.1"/>
    </source>
</evidence>
<dbReference type="GO" id="GO:0010008">
    <property type="term" value="C:endosome membrane"/>
    <property type="evidence" value="ECO:0007669"/>
    <property type="project" value="TreeGrafter"/>
</dbReference>
<keyword evidence="4" id="KW-1185">Reference proteome</keyword>
<protein>
    <submittedName>
        <fullName evidence="3">Uncharacterized protein</fullName>
    </submittedName>
</protein>
<feature type="transmembrane region" description="Helical" evidence="2">
    <location>
        <begin position="93"/>
        <end position="111"/>
    </location>
</feature>
<dbReference type="AlphaFoldDB" id="A0AAV8W4X0"/>
<keyword evidence="2" id="KW-1133">Transmembrane helix</keyword>
<feature type="transmembrane region" description="Helical" evidence="2">
    <location>
        <begin position="123"/>
        <end position="147"/>
    </location>
</feature>
<proteinExistence type="predicted"/>
<dbReference type="GO" id="GO:0005765">
    <property type="term" value="C:lysosomal membrane"/>
    <property type="evidence" value="ECO:0007669"/>
    <property type="project" value="InterPro"/>
</dbReference>
<sequence length="198" mass="22580">MASSRESPDDDGYKRIAEDIHNVSYGSNVTNPIDEMGSRSSLSRDDNSETDHWEMNYHEAAIFLEEGENNEKFDSHPRHPSALPAYLLVHNSWYYGLDLVFSVLLLLLAVVEKPSIDNKEFPIAIHGTLELLALGVIGVELALKLRWIGWTTILRHKRTMVKCVTLTIMVLEAVTVLIRQSSHFRVTRALRPIFFGRY</sequence>
<reference evidence="3 4" key="1">
    <citation type="journal article" date="2023" name="Insect Mol. Biol.">
        <title>Genome sequencing provides insights into the evolution of gene families encoding plant cell wall-degrading enzymes in longhorned beetles.</title>
        <authorList>
            <person name="Shin N.R."/>
            <person name="Okamura Y."/>
            <person name="Kirsch R."/>
            <person name="Pauchet Y."/>
        </authorList>
    </citation>
    <scope>NUCLEOTIDE SEQUENCE [LARGE SCALE GENOMIC DNA]</scope>
    <source>
        <strain evidence="3">EAD_L_NR</strain>
    </source>
</reference>
<dbReference type="PANTHER" id="PTHR46474:SF1">
    <property type="entry name" value="TWO PORE CHANNEL PROTEIN 1"/>
    <property type="match status" value="1"/>
</dbReference>
<dbReference type="InterPro" id="IPR028801">
    <property type="entry name" value="TPC1_animal"/>
</dbReference>
<evidence type="ECO:0000313" key="4">
    <source>
        <dbReference type="Proteomes" id="UP001159042"/>
    </source>
</evidence>
<keyword evidence="2" id="KW-0472">Membrane</keyword>
<evidence type="ECO:0000256" key="2">
    <source>
        <dbReference type="SAM" id="Phobius"/>
    </source>
</evidence>
<name>A0AAV8W4X0_9CUCU</name>
<comment type="caution">
    <text evidence="3">The sequence shown here is derived from an EMBL/GenBank/DDBJ whole genome shotgun (WGS) entry which is preliminary data.</text>
</comment>
<evidence type="ECO:0000256" key="1">
    <source>
        <dbReference type="SAM" id="MobiDB-lite"/>
    </source>
</evidence>
<keyword evidence="2" id="KW-0812">Transmembrane</keyword>
<gene>
    <name evidence="3" type="ORF">NQ315_013612</name>
</gene>
<dbReference type="PANTHER" id="PTHR46474">
    <property type="entry name" value="TWO PORE CALCIUM CHANNEL PROTEIN 1"/>
    <property type="match status" value="1"/>
</dbReference>